<evidence type="ECO:0000256" key="1">
    <source>
        <dbReference type="SAM" id="MobiDB-lite"/>
    </source>
</evidence>
<evidence type="ECO:0000313" key="2">
    <source>
        <dbReference type="EMBL" id="NSL55381.1"/>
    </source>
</evidence>
<organism evidence="2 3">
    <name type="scientific">Uliginosibacterium aquaticum</name>
    <dbReference type="NCBI Taxonomy" id="2731212"/>
    <lineage>
        <taxon>Bacteria</taxon>
        <taxon>Pseudomonadati</taxon>
        <taxon>Pseudomonadota</taxon>
        <taxon>Betaproteobacteria</taxon>
        <taxon>Rhodocyclales</taxon>
        <taxon>Zoogloeaceae</taxon>
        <taxon>Uliginosibacterium</taxon>
    </lineage>
</organism>
<evidence type="ECO:0000313" key="3">
    <source>
        <dbReference type="Proteomes" id="UP000778523"/>
    </source>
</evidence>
<reference evidence="2 3" key="1">
    <citation type="submission" date="2020-06" db="EMBL/GenBank/DDBJ databases">
        <title>Draft genome of Uliginosibacterium sp. IMCC34675.</title>
        <authorList>
            <person name="Song J."/>
        </authorList>
    </citation>
    <scope>NUCLEOTIDE SEQUENCE [LARGE SCALE GENOMIC DNA]</scope>
    <source>
        <strain evidence="2 3">IMCC34675</strain>
    </source>
</reference>
<keyword evidence="3" id="KW-1185">Reference proteome</keyword>
<name>A0ABX2IF80_9RHOO</name>
<dbReference type="Proteomes" id="UP000778523">
    <property type="component" value="Unassembled WGS sequence"/>
</dbReference>
<sequence length="63" mass="6811">MVPSFGLFEFEPAHKAFVSSEDQERAGYLAEVVLNSTEFGAGNHSESAARRSGISSAPMFNPF</sequence>
<proteinExistence type="predicted"/>
<accession>A0ABX2IF80</accession>
<comment type="caution">
    <text evidence="2">The sequence shown here is derived from an EMBL/GenBank/DDBJ whole genome shotgun (WGS) entry which is preliminary data.</text>
</comment>
<gene>
    <name evidence="2" type="ORF">HJ583_010125</name>
</gene>
<dbReference type="RefSeq" id="WP_101942472.1">
    <property type="nucleotide sequence ID" value="NZ_JABCSC020000002.1"/>
</dbReference>
<feature type="region of interest" description="Disordered" evidence="1">
    <location>
        <begin position="42"/>
        <end position="63"/>
    </location>
</feature>
<dbReference type="EMBL" id="JABCSC020000002">
    <property type="protein sequence ID" value="NSL55381.1"/>
    <property type="molecule type" value="Genomic_DNA"/>
</dbReference>
<protein>
    <submittedName>
        <fullName evidence="2">Uncharacterized protein</fullName>
    </submittedName>
</protein>